<reference evidence="2" key="1">
    <citation type="journal article" date="2020" name="Int. J. Syst. Evol. Microbiol.">
        <title>Aquipluma nitroreducens gen. nov. sp. nov., a novel facultatively anaerobic bacterium isolated from a freshwater lake.</title>
        <authorList>
            <person name="Watanabe M."/>
            <person name="Kojima H."/>
            <person name="Fukui M."/>
        </authorList>
    </citation>
    <scope>NUCLEOTIDE SEQUENCE</scope>
    <source>
        <strain evidence="2">MeG22</strain>
    </source>
</reference>
<protein>
    <recommendedName>
        <fullName evidence="4">Helix-turn-helix domain-containing protein</fullName>
    </recommendedName>
</protein>
<accession>A0A5K7S7P5</accession>
<evidence type="ECO:0000256" key="1">
    <source>
        <dbReference type="SAM" id="MobiDB-lite"/>
    </source>
</evidence>
<name>A0A5K7S7P5_9BACT</name>
<evidence type="ECO:0000313" key="2">
    <source>
        <dbReference type="EMBL" id="BBE17591.1"/>
    </source>
</evidence>
<keyword evidence="3" id="KW-1185">Reference proteome</keyword>
<organism evidence="2 3">
    <name type="scientific">Aquipluma nitroreducens</name>
    <dbReference type="NCBI Taxonomy" id="2010828"/>
    <lineage>
        <taxon>Bacteria</taxon>
        <taxon>Pseudomonadati</taxon>
        <taxon>Bacteroidota</taxon>
        <taxon>Bacteroidia</taxon>
        <taxon>Marinilabiliales</taxon>
        <taxon>Prolixibacteraceae</taxon>
        <taxon>Aquipluma</taxon>
    </lineage>
</organism>
<proteinExistence type="predicted"/>
<dbReference type="InterPro" id="IPR036388">
    <property type="entry name" value="WH-like_DNA-bd_sf"/>
</dbReference>
<evidence type="ECO:0000313" key="3">
    <source>
        <dbReference type="Proteomes" id="UP001193389"/>
    </source>
</evidence>
<gene>
    <name evidence="2" type="ORF">AQPE_1747</name>
</gene>
<dbReference type="Proteomes" id="UP001193389">
    <property type="component" value="Chromosome"/>
</dbReference>
<evidence type="ECO:0008006" key="4">
    <source>
        <dbReference type="Google" id="ProtNLM"/>
    </source>
</evidence>
<feature type="region of interest" description="Disordered" evidence="1">
    <location>
        <begin position="99"/>
        <end position="162"/>
    </location>
</feature>
<feature type="compositionally biased region" description="Basic and acidic residues" evidence="1">
    <location>
        <begin position="115"/>
        <end position="147"/>
    </location>
</feature>
<dbReference type="Gene3D" id="1.10.10.10">
    <property type="entry name" value="Winged helix-like DNA-binding domain superfamily/Winged helix DNA-binding domain"/>
    <property type="match status" value="1"/>
</dbReference>
<dbReference type="EMBL" id="AP018694">
    <property type="protein sequence ID" value="BBE17591.1"/>
    <property type="molecule type" value="Genomic_DNA"/>
</dbReference>
<sequence length="294" mass="33077">MNEKRKGIWIPIELMSDKKLDWANKALLFEIASLHELPGGCIASNEHFAELLGIKSPAASKRVTKLKELGYISTEDVYKKRSCVGRIITPLIKITVRRSSMEENAPTDQTESSSEEQKREVEQEKIAIPEIKNNEPTRNDVQHRGTSDRNNTPPEEPEGTSHTIIGVLPKELGGTSLGNTINTSINSDIKDHLLYQYTGKTGSFNSFDDLFISEEEVPTDLTTSDSSSSTGNNPALPKISTKEFRVIMNDFFEGYSSWEADMYALGLEKFIGKTEYFHSNDPKYIGLIREFYEL</sequence>
<dbReference type="KEGG" id="anf:AQPE_1747"/>
<dbReference type="AlphaFoldDB" id="A0A5K7S7P5"/>